<dbReference type="InterPro" id="IPR011333">
    <property type="entry name" value="SKP1/BTB/POZ_sf"/>
</dbReference>
<feature type="non-terminal residue" evidence="2">
    <location>
        <position position="1"/>
    </location>
</feature>
<keyword evidence="3" id="KW-1185">Reference proteome</keyword>
<reference evidence="2" key="1">
    <citation type="submission" date="2021-02" db="EMBL/GenBank/DDBJ databases">
        <authorList>
            <person name="Dougan E. K."/>
            <person name="Rhodes N."/>
            <person name="Thang M."/>
            <person name="Chan C."/>
        </authorList>
    </citation>
    <scope>NUCLEOTIDE SEQUENCE</scope>
</reference>
<protein>
    <submittedName>
        <fullName evidence="2">BPM6 protein</fullName>
    </submittedName>
</protein>
<accession>A0A812MRI6</accession>
<dbReference type="EMBL" id="CAJNIZ010007835">
    <property type="protein sequence ID" value="CAE7261681.1"/>
    <property type="molecule type" value="Genomic_DNA"/>
</dbReference>
<dbReference type="CDD" id="cd18186">
    <property type="entry name" value="BTB_POZ_ZBTB_KLHL-like"/>
    <property type="match status" value="1"/>
</dbReference>
<dbReference type="OrthoDB" id="413675at2759"/>
<evidence type="ECO:0000313" key="2">
    <source>
        <dbReference type="EMBL" id="CAE7261681.1"/>
    </source>
</evidence>
<dbReference type="SUPFAM" id="SSF54695">
    <property type="entry name" value="POZ domain"/>
    <property type="match status" value="1"/>
</dbReference>
<proteinExistence type="predicted"/>
<organism evidence="2 3">
    <name type="scientific">Symbiodinium pilosum</name>
    <name type="common">Dinoflagellate</name>
    <dbReference type="NCBI Taxonomy" id="2952"/>
    <lineage>
        <taxon>Eukaryota</taxon>
        <taxon>Sar</taxon>
        <taxon>Alveolata</taxon>
        <taxon>Dinophyceae</taxon>
        <taxon>Suessiales</taxon>
        <taxon>Symbiodiniaceae</taxon>
        <taxon>Symbiodinium</taxon>
    </lineage>
</organism>
<dbReference type="Pfam" id="PF00651">
    <property type="entry name" value="BTB"/>
    <property type="match status" value="1"/>
</dbReference>
<dbReference type="SMART" id="SM00225">
    <property type="entry name" value="BTB"/>
    <property type="match status" value="1"/>
</dbReference>
<name>A0A812MRI6_SYMPI</name>
<dbReference type="PROSITE" id="PS50097">
    <property type="entry name" value="BTB"/>
    <property type="match status" value="1"/>
</dbReference>
<dbReference type="Proteomes" id="UP000649617">
    <property type="component" value="Unassembled WGS sequence"/>
</dbReference>
<sequence>VEDNSLRKRHRARIDQDLDGLHCPRGLRPLSVCSGAQATRGESIDFGHTVTKGEFVWKLRRLSWLPAWLKQDDFDYVMSDDFCVDGQLFDFAYSPSGSGVAPGQHGSLAIRYRGEANIVLRYQIFVENRDGHFVQWGETRDEILDNLEAAGSDPRSYGPDVCDDTDGVHSTKGVFGLSFEQVLKSEWVKDDTMTVKFILEVRPQGDIDSQPLAVSDVFVPGPTISSDMQALWQKGTCSDVQFMVHGEVIKGHSQVLCARSEVFEKLLTVGLQDSVSKVITIEDCDPATFKAFLRFLYTDSLSSIEELCLKTSAATVKDQHGSTLVSQVQALLAVSHKYQVSRLQRWCEKTMSEQITLSEVCGVLCQAHLLQAQELEKSCLAYIKGNMAEVVKLPAYAELMQKWPQVMLKISLFAAGVSEAEAAAAIDALKGGELTGKRKRAEQE</sequence>
<gene>
    <name evidence="2" type="primary">BPM6</name>
    <name evidence="2" type="ORF">SPIL2461_LOCUS5501</name>
</gene>
<feature type="domain" description="BTB" evidence="1">
    <location>
        <begin position="238"/>
        <end position="305"/>
    </location>
</feature>
<comment type="caution">
    <text evidence="2">The sequence shown here is derived from an EMBL/GenBank/DDBJ whole genome shotgun (WGS) entry which is preliminary data.</text>
</comment>
<evidence type="ECO:0000313" key="3">
    <source>
        <dbReference type="Proteomes" id="UP000649617"/>
    </source>
</evidence>
<dbReference type="PANTHER" id="PTHR24413">
    <property type="entry name" value="SPECKLE-TYPE POZ PROTEIN"/>
    <property type="match status" value="1"/>
</dbReference>
<evidence type="ECO:0000259" key="1">
    <source>
        <dbReference type="PROSITE" id="PS50097"/>
    </source>
</evidence>
<dbReference type="AlphaFoldDB" id="A0A812MRI6"/>
<dbReference type="InterPro" id="IPR000210">
    <property type="entry name" value="BTB/POZ_dom"/>
</dbReference>
<dbReference type="Gene3D" id="3.30.710.10">
    <property type="entry name" value="Potassium Channel Kv1.1, Chain A"/>
    <property type="match status" value="1"/>
</dbReference>